<dbReference type="RefSeq" id="WP_153718415.1">
    <property type="nucleotide sequence ID" value="NZ_WJPP01000001.1"/>
</dbReference>
<dbReference type="Proteomes" id="UP000433788">
    <property type="component" value="Unassembled WGS sequence"/>
</dbReference>
<protein>
    <submittedName>
        <fullName evidence="6">MFS transporter</fullName>
    </submittedName>
</protein>
<dbReference type="SUPFAM" id="SSF103473">
    <property type="entry name" value="MFS general substrate transporter"/>
    <property type="match status" value="1"/>
</dbReference>
<dbReference type="PANTHER" id="PTHR23523:SF2">
    <property type="entry name" value="2-NITROIMIDAZOLE TRANSPORTER"/>
    <property type="match status" value="1"/>
</dbReference>
<keyword evidence="3 4" id="KW-0472">Membrane</keyword>
<dbReference type="InterPro" id="IPR020846">
    <property type="entry name" value="MFS_dom"/>
</dbReference>
<dbReference type="InterPro" id="IPR052524">
    <property type="entry name" value="MFS_Cyanate_Porter"/>
</dbReference>
<feature type="transmembrane region" description="Helical" evidence="4">
    <location>
        <begin position="248"/>
        <end position="269"/>
    </location>
</feature>
<evidence type="ECO:0000256" key="4">
    <source>
        <dbReference type="SAM" id="Phobius"/>
    </source>
</evidence>
<comment type="caution">
    <text evidence="6">The sequence shown here is derived from an EMBL/GenBank/DDBJ whole genome shotgun (WGS) entry which is preliminary data.</text>
</comment>
<dbReference type="InterPro" id="IPR036259">
    <property type="entry name" value="MFS_trans_sf"/>
</dbReference>
<evidence type="ECO:0000256" key="1">
    <source>
        <dbReference type="ARBA" id="ARBA00022692"/>
    </source>
</evidence>
<evidence type="ECO:0000256" key="2">
    <source>
        <dbReference type="ARBA" id="ARBA00022989"/>
    </source>
</evidence>
<dbReference type="AlphaFoldDB" id="A0A6N7QNV3"/>
<feature type="transmembrane region" description="Helical" evidence="4">
    <location>
        <begin position="366"/>
        <end position="384"/>
    </location>
</feature>
<feature type="transmembrane region" description="Helical" evidence="4">
    <location>
        <begin position="104"/>
        <end position="128"/>
    </location>
</feature>
<reference evidence="6 7" key="1">
    <citation type="submission" date="2019-11" db="EMBL/GenBank/DDBJ databases">
        <authorList>
            <person name="Zhang X.Y."/>
        </authorList>
    </citation>
    <scope>NUCLEOTIDE SEQUENCE [LARGE SCALE GENOMIC DNA]</scope>
    <source>
        <strain evidence="6 7">C176</strain>
    </source>
</reference>
<name>A0A6N7QNV3_9GAMM</name>
<feature type="transmembrane region" description="Helical" evidence="4">
    <location>
        <begin position="50"/>
        <end position="73"/>
    </location>
</feature>
<evidence type="ECO:0000256" key="3">
    <source>
        <dbReference type="ARBA" id="ARBA00023136"/>
    </source>
</evidence>
<accession>A0A6N7QNV3</accession>
<dbReference type="GO" id="GO:0022857">
    <property type="term" value="F:transmembrane transporter activity"/>
    <property type="evidence" value="ECO:0007669"/>
    <property type="project" value="InterPro"/>
</dbReference>
<evidence type="ECO:0000313" key="7">
    <source>
        <dbReference type="Proteomes" id="UP000433788"/>
    </source>
</evidence>
<keyword evidence="7" id="KW-1185">Reference proteome</keyword>
<organism evidence="6 7">
    <name type="scientific">Spiribacter salilacus</name>
    <dbReference type="NCBI Taxonomy" id="2664894"/>
    <lineage>
        <taxon>Bacteria</taxon>
        <taxon>Pseudomonadati</taxon>
        <taxon>Pseudomonadota</taxon>
        <taxon>Gammaproteobacteria</taxon>
        <taxon>Chromatiales</taxon>
        <taxon>Ectothiorhodospiraceae</taxon>
        <taxon>Spiribacter</taxon>
    </lineage>
</organism>
<feature type="transmembrane region" description="Helical" evidence="4">
    <location>
        <begin position="281"/>
        <end position="298"/>
    </location>
</feature>
<gene>
    <name evidence="6" type="ORF">GH984_01365</name>
</gene>
<feature type="transmembrane region" description="Helical" evidence="4">
    <location>
        <begin position="140"/>
        <end position="164"/>
    </location>
</feature>
<evidence type="ECO:0000313" key="6">
    <source>
        <dbReference type="EMBL" id="MRH77360.1"/>
    </source>
</evidence>
<feature type="transmembrane region" description="Helical" evidence="4">
    <location>
        <begin position="304"/>
        <end position="324"/>
    </location>
</feature>
<evidence type="ECO:0000259" key="5">
    <source>
        <dbReference type="PROSITE" id="PS50850"/>
    </source>
</evidence>
<feature type="domain" description="Major facilitator superfamily (MFS) profile" evidence="5">
    <location>
        <begin position="14"/>
        <end position="403"/>
    </location>
</feature>
<dbReference type="PROSITE" id="PS50850">
    <property type="entry name" value="MFS"/>
    <property type="match status" value="1"/>
</dbReference>
<keyword evidence="1 4" id="KW-0812">Transmembrane</keyword>
<feature type="transmembrane region" description="Helical" evidence="4">
    <location>
        <begin position="214"/>
        <end position="236"/>
    </location>
</feature>
<dbReference type="Pfam" id="PF07690">
    <property type="entry name" value="MFS_1"/>
    <property type="match status" value="1"/>
</dbReference>
<dbReference type="PANTHER" id="PTHR23523">
    <property type="match status" value="1"/>
</dbReference>
<dbReference type="Gene3D" id="1.20.1250.20">
    <property type="entry name" value="MFS general substrate transporter like domains"/>
    <property type="match status" value="1"/>
</dbReference>
<proteinExistence type="predicted"/>
<keyword evidence="2 4" id="KW-1133">Transmembrane helix</keyword>
<sequence>MLSNRTAQPSLPLALILLWAAGLYLRLTVMVAPPLAPIIADELQLSQTGLGALTTVPILMLAIASLGAAWVISRIGARQTLIIALLGVVLMSSLRSFASAATLLFIASALMGLAIAAMQPALPTLLGAWWPSRLALGTAVYMNGMLMGEVVGSTLTLPLIMPLVGNDWRAAIIFWSLPGLIPALGILLLTRGRGVATNAPGSSARWMPDWRHPLVWRLGGLLGASGCLFFGTNAYLGAVLQGRDESHLIAIGLILLNGSQLIASVLMFWFSRYWLGRAKPLITLLSVGLIGLIWFIFLPGWLGLAALGPAGVAAGMVLILLMGLPPVYRQGMATAGLAAGMFTIGSIVNFVVPLFGGFLADLTGQLNWVLLPIAAYVLISLPLARGLPDPQASILTPSQQSSE</sequence>
<feature type="transmembrane region" description="Helical" evidence="4">
    <location>
        <begin position="336"/>
        <end position="360"/>
    </location>
</feature>
<dbReference type="EMBL" id="WJPP01000001">
    <property type="protein sequence ID" value="MRH77360.1"/>
    <property type="molecule type" value="Genomic_DNA"/>
</dbReference>
<dbReference type="InterPro" id="IPR011701">
    <property type="entry name" value="MFS"/>
</dbReference>
<feature type="transmembrane region" description="Helical" evidence="4">
    <location>
        <begin position="170"/>
        <end position="189"/>
    </location>
</feature>